<organism evidence="1 2">
    <name type="scientific">Candidatus Cardinium hertigii</name>
    <dbReference type="NCBI Taxonomy" id="247481"/>
    <lineage>
        <taxon>Bacteria</taxon>
        <taxon>Pseudomonadati</taxon>
        <taxon>Bacteroidota</taxon>
        <taxon>Cytophagia</taxon>
        <taxon>Cytophagales</taxon>
        <taxon>Amoebophilaceae</taxon>
        <taxon>Candidatus Cardinium</taxon>
    </lineage>
</organism>
<keyword evidence="2" id="KW-1185">Reference proteome</keyword>
<gene>
    <name evidence="1" type="ORF">EDM02_00350</name>
</gene>
<name>A0A3N2QDD0_9BACT</name>
<evidence type="ECO:0000313" key="2">
    <source>
        <dbReference type="Proteomes" id="UP000270927"/>
    </source>
</evidence>
<protein>
    <submittedName>
        <fullName evidence="1">Uncharacterized protein</fullName>
    </submittedName>
</protein>
<dbReference type="AlphaFoldDB" id="A0A3N2QDD0"/>
<dbReference type="RefSeq" id="WP_123662166.1">
    <property type="nucleotide sequence ID" value="NZ_RARA01000010.1"/>
</dbReference>
<comment type="caution">
    <text evidence="1">The sequence shown here is derived from an EMBL/GenBank/DDBJ whole genome shotgun (WGS) entry which is preliminary data.</text>
</comment>
<accession>A0A3N2QDD0</accession>
<proteinExistence type="predicted"/>
<evidence type="ECO:0000313" key="1">
    <source>
        <dbReference type="EMBL" id="ROT47813.1"/>
    </source>
</evidence>
<dbReference type="EMBL" id="RARA01000010">
    <property type="protein sequence ID" value="ROT47813.1"/>
    <property type="molecule type" value="Genomic_DNA"/>
</dbReference>
<sequence length="227" mass="26570">MLSLPLKPIRHKLKKGVFSWLLPTMLLFEILPAFAAPSLPKKEIPYSFWSGHSVRMDYGMVIHHNWKKVSNQILELGYEYGWVVKQNTYIGIDLTWNLFFPRTINTFRYVNEYAIEKAKKLIKKEKDPKQLPTQFDYLIDFLWRPLGHTPVGEVLTPIPHLHFGYITPNKTLITLGTAYLWALMGTIRSPFSDHFFFETKVVWWLDAIIAKRGFDGFYLTAGIGYHF</sequence>
<reference evidence="1 2" key="1">
    <citation type="submission" date="2018-09" db="EMBL/GenBank/DDBJ databases">
        <title>Comparative Genomics of Wolbachia-Cardinium Dual Endosymbiosis in a Plant-Parasitic Nematode.</title>
        <authorList>
            <person name="Brown A.M.V."/>
            <person name="Wasala S.K."/>
            <person name="Howe D.K."/>
            <person name="Peetz A.B."/>
            <person name="Zasada I.A."/>
            <person name="Denver D.R."/>
        </authorList>
    </citation>
    <scope>NUCLEOTIDE SEQUENCE [LARGE SCALE GENOMIC DNA]</scope>
    <source>
        <strain evidence="1 2">Pp_1</strain>
    </source>
</reference>
<dbReference type="Proteomes" id="UP000270927">
    <property type="component" value="Unassembled WGS sequence"/>
</dbReference>